<sequence>MTTITFDTLKFVRTLKEAGVPERQAEAISEAVRSAQIESEPIIRPDLRELELRLDARIRELELKMEARFADTHARIAEARADLTRWVIGAGLLQTTVIIGVLMKVAKLI</sequence>
<evidence type="ECO:0000256" key="6">
    <source>
        <dbReference type="SAM" id="Phobius"/>
    </source>
</evidence>
<reference evidence="7 8" key="1">
    <citation type="submission" date="2019-03" db="EMBL/GenBank/DDBJ databases">
        <title>Genomic Encyclopedia of Type Strains, Phase IV (KMG-IV): sequencing the most valuable type-strain genomes for metagenomic binning, comparative biology and taxonomic classification.</title>
        <authorList>
            <person name="Goeker M."/>
        </authorList>
    </citation>
    <scope>NUCLEOTIDE SEQUENCE [LARGE SCALE GENOMIC DNA]</scope>
    <source>
        <strain evidence="7 8">DSM 13587</strain>
    </source>
</reference>
<keyword evidence="4" id="KW-0175">Coiled coil</keyword>
<proteinExistence type="predicted"/>
<dbReference type="PANTHER" id="PTHR14360:SF1">
    <property type="entry name" value="PROTEIN FMP32, MITOCHONDRIAL"/>
    <property type="match status" value="1"/>
</dbReference>
<evidence type="ECO:0000256" key="5">
    <source>
        <dbReference type="ARBA" id="ARBA00023136"/>
    </source>
</evidence>
<dbReference type="GO" id="GO:0016020">
    <property type="term" value="C:membrane"/>
    <property type="evidence" value="ECO:0007669"/>
    <property type="project" value="UniProtKB-SubCell"/>
</dbReference>
<dbReference type="OrthoDB" id="5771482at2"/>
<gene>
    <name evidence="7" type="ORF">EDC35_104389</name>
</gene>
<comment type="caution">
    <text evidence="7">The sequence shown here is derived from an EMBL/GenBank/DDBJ whole genome shotgun (WGS) entry which is preliminary data.</text>
</comment>
<evidence type="ECO:0000256" key="4">
    <source>
        <dbReference type="ARBA" id="ARBA00023054"/>
    </source>
</evidence>
<dbReference type="PANTHER" id="PTHR14360">
    <property type="entry name" value="PROTEIN FMP32, MITOCHONDRIAL"/>
    <property type="match status" value="1"/>
</dbReference>
<dbReference type="Gene3D" id="1.20.5.340">
    <property type="match status" value="1"/>
</dbReference>
<feature type="transmembrane region" description="Helical" evidence="6">
    <location>
        <begin position="86"/>
        <end position="106"/>
    </location>
</feature>
<keyword evidence="8" id="KW-1185">Reference proteome</keyword>
<keyword evidence="2 6" id="KW-0812">Transmembrane</keyword>
<name>A0A4R3MY04_9GAMM</name>
<dbReference type="AlphaFoldDB" id="A0A4R3MY04"/>
<protein>
    <recommendedName>
        <fullName evidence="9">DUF1640 domain-containing protein</fullName>
    </recommendedName>
</protein>
<organism evidence="7 8">
    <name type="scientific">Thiobaca trueperi</name>
    <dbReference type="NCBI Taxonomy" id="127458"/>
    <lineage>
        <taxon>Bacteria</taxon>
        <taxon>Pseudomonadati</taxon>
        <taxon>Pseudomonadota</taxon>
        <taxon>Gammaproteobacteria</taxon>
        <taxon>Chromatiales</taxon>
        <taxon>Chromatiaceae</taxon>
        <taxon>Thiobaca</taxon>
    </lineage>
</organism>
<evidence type="ECO:0000256" key="1">
    <source>
        <dbReference type="ARBA" id="ARBA00004370"/>
    </source>
</evidence>
<evidence type="ECO:0008006" key="9">
    <source>
        <dbReference type="Google" id="ProtNLM"/>
    </source>
</evidence>
<keyword evidence="3 6" id="KW-1133">Transmembrane helix</keyword>
<dbReference type="InterPro" id="IPR024461">
    <property type="entry name" value="CCDC90-like"/>
</dbReference>
<dbReference type="Proteomes" id="UP000295717">
    <property type="component" value="Unassembled WGS sequence"/>
</dbReference>
<evidence type="ECO:0000256" key="3">
    <source>
        <dbReference type="ARBA" id="ARBA00022989"/>
    </source>
</evidence>
<dbReference type="EMBL" id="SMAO01000004">
    <property type="protein sequence ID" value="TCT21530.1"/>
    <property type="molecule type" value="Genomic_DNA"/>
</dbReference>
<evidence type="ECO:0000313" key="7">
    <source>
        <dbReference type="EMBL" id="TCT21530.1"/>
    </source>
</evidence>
<keyword evidence="5 6" id="KW-0472">Membrane</keyword>
<evidence type="ECO:0000313" key="8">
    <source>
        <dbReference type="Proteomes" id="UP000295717"/>
    </source>
</evidence>
<dbReference type="RefSeq" id="WP_132977109.1">
    <property type="nucleotide sequence ID" value="NZ_SMAO01000004.1"/>
</dbReference>
<evidence type="ECO:0000256" key="2">
    <source>
        <dbReference type="ARBA" id="ARBA00022692"/>
    </source>
</evidence>
<accession>A0A4R3MY04</accession>
<comment type="subcellular location">
    <subcellularLocation>
        <location evidence="1">Membrane</location>
    </subcellularLocation>
</comment>